<evidence type="ECO:0000256" key="9">
    <source>
        <dbReference type="ARBA" id="ARBA00023254"/>
    </source>
</evidence>
<comment type="similarity">
    <text evidence="10">Belongs to the argonaute family. Piwi subfamily.</text>
</comment>
<keyword evidence="9" id="KW-0469">Meiosis</keyword>
<evidence type="ECO:0000256" key="3">
    <source>
        <dbReference type="ARBA" id="ARBA00022490"/>
    </source>
</evidence>
<accession>A0A2K5NZY2</accession>
<evidence type="ECO:0000256" key="4">
    <source>
        <dbReference type="ARBA" id="ARBA00022782"/>
    </source>
</evidence>
<dbReference type="InterPro" id="IPR036397">
    <property type="entry name" value="RNaseH_sf"/>
</dbReference>
<dbReference type="Pfam" id="PF23278">
    <property type="entry name" value="Piwi_N"/>
    <property type="match status" value="1"/>
</dbReference>
<sequence>MPGRARTRARGRARRRESYQQEAPGGPGAPGSATVSPEPTQLQRTPRPLREEVPVVRPVQPRGAGGAAQSQGVKEPGPEAGLHTAPLQERRIGGVFQDLVVNTRRYMMHVKDSKTGSEGTVVQLLANHFRVISRPQWVAYKYNVDYRPDIEDGNLRTILLDQHRRKFGECHIFDGNSLLLSRPLKERRVEWLSMTKDKKFVKITVEFSKEIRPTSPDCLRYYNILFRRTFKLLDFEQVGRNYYTKKKAIQLYRHGTSLEIWLGYVTSILQYENGITLCADVSHKLLRIETAYDFIKRTSAEAQTGNIREEVTNKLIGSIVLTKYNNKTYRVDDIDWKQNPEDTFNRSDGSKITYIDYYRQQHKEIVTVKKQPLLVSQGRWKKGLTGTQREPILLIPQLCSMTGLTDEIRKDYSTMKELAKHTRLSPRRRHHTLKEFINTIQDNKKVRDLLQLWDLKFDTNFLSVSGRVLKNANIVQGRRMVKANSQGDWSREIRELPLLNAMPLHSWLILHSRSSHREAMSLKSHLQSVTAPMGITMKPAEMIEVDGDANSYIDTLGKYTRPTLQMVICILPNDDKHRYDSIKRYLCTKCPIPSQCVVKKTLEKVQARTIVTKIAQQMNCKMGGALWKVETDVQRTMFVGIDCFHDIVNRQKSIAGFVASTNAELTKWYSQCVIQKTGEELVKELQTCLKAALDVWCKNESSMPHSIIVYRDGVGDGQLQALLDHEAKKMSTYLKTLSPNNFTLAFIVVKKRINTRFFLKRGSDFQNPPPGTVIDIELTRNEWYDFFIVSQSVQDGTVTPTHYNVIYDTIGLSPNTVQRLTYCLCHMYYNLPGIIRVPAPCHYAHKLAYLVGQSIHQEPNRSLSTRLLPLTCRGRPDVILKPQCVSLSSF</sequence>
<dbReference type="Pfam" id="PF08699">
    <property type="entry name" value="ArgoL1"/>
    <property type="match status" value="1"/>
</dbReference>
<evidence type="ECO:0000256" key="8">
    <source>
        <dbReference type="ARBA" id="ARBA00023158"/>
    </source>
</evidence>
<keyword evidence="3" id="KW-0963">Cytoplasm</keyword>
<feature type="compositionally biased region" description="Polar residues" evidence="11">
    <location>
        <begin position="34"/>
        <end position="43"/>
    </location>
</feature>
<dbReference type="FunFam" id="3.30.420.10:FF:000014">
    <property type="entry name" value="Piwi-like RNA-mediated gene silencing 1"/>
    <property type="match status" value="1"/>
</dbReference>
<dbReference type="FunFam" id="2.170.260.10:FF:000003">
    <property type="entry name" value="Piwi-like RNA-mediated gene silencing 2"/>
    <property type="match status" value="1"/>
</dbReference>
<dbReference type="SUPFAM" id="SSF53098">
    <property type="entry name" value="Ribonuclease H-like"/>
    <property type="match status" value="1"/>
</dbReference>
<reference evidence="14" key="2">
    <citation type="submission" date="2025-09" db="UniProtKB">
        <authorList>
            <consortium name="Ensembl"/>
        </authorList>
    </citation>
    <scope>IDENTIFICATION</scope>
</reference>
<name>A0A2K5NZY2_CERAT</name>
<evidence type="ECO:0000256" key="6">
    <source>
        <dbReference type="ARBA" id="ARBA00022871"/>
    </source>
</evidence>
<dbReference type="Proteomes" id="UP000233060">
    <property type="component" value="Unassembled WGS sequence"/>
</dbReference>
<keyword evidence="4" id="KW-0221">Differentiation</keyword>
<dbReference type="AlphaFoldDB" id="A0A2K5NZY2"/>
<dbReference type="PANTHER" id="PTHR22891">
    <property type="entry name" value="EUKARYOTIC TRANSLATION INITIATION FACTOR 2C"/>
    <property type="match status" value="1"/>
</dbReference>
<evidence type="ECO:0000256" key="5">
    <source>
        <dbReference type="ARBA" id="ARBA00022845"/>
    </source>
</evidence>
<dbReference type="GO" id="GO:0005737">
    <property type="term" value="C:cytoplasm"/>
    <property type="evidence" value="ECO:0007669"/>
    <property type="project" value="UniProtKB-SubCell"/>
</dbReference>
<proteinExistence type="inferred from homology"/>
<dbReference type="GO" id="GO:0006417">
    <property type="term" value="P:regulation of translation"/>
    <property type="evidence" value="ECO:0007669"/>
    <property type="project" value="UniProtKB-KW"/>
</dbReference>
<dbReference type="GO" id="GO:0007283">
    <property type="term" value="P:spermatogenesis"/>
    <property type="evidence" value="ECO:0007669"/>
    <property type="project" value="UniProtKB-KW"/>
</dbReference>
<dbReference type="GO" id="GO:0031047">
    <property type="term" value="P:regulatory ncRNA-mediated gene silencing"/>
    <property type="evidence" value="ECO:0007669"/>
    <property type="project" value="UniProtKB-KW"/>
</dbReference>
<evidence type="ECO:0000256" key="7">
    <source>
        <dbReference type="ARBA" id="ARBA00022884"/>
    </source>
</evidence>
<keyword evidence="2" id="KW-0217">Developmental protein</keyword>
<feature type="region of interest" description="Disordered" evidence="11">
    <location>
        <begin position="1"/>
        <end position="87"/>
    </location>
</feature>
<dbReference type="SMART" id="SM00950">
    <property type="entry name" value="Piwi"/>
    <property type="match status" value="1"/>
</dbReference>
<dbReference type="SMART" id="SM00949">
    <property type="entry name" value="PAZ"/>
    <property type="match status" value="1"/>
</dbReference>
<evidence type="ECO:0000256" key="2">
    <source>
        <dbReference type="ARBA" id="ARBA00022473"/>
    </source>
</evidence>
<feature type="domain" description="Piwi" evidence="13">
    <location>
        <begin position="566"/>
        <end position="856"/>
    </location>
</feature>
<dbReference type="SUPFAM" id="SSF101690">
    <property type="entry name" value="PAZ domain"/>
    <property type="match status" value="1"/>
</dbReference>
<dbReference type="GO" id="GO:0061980">
    <property type="term" value="F:regulatory RNA binding"/>
    <property type="evidence" value="ECO:0007669"/>
    <property type="project" value="UniProtKB-ARBA"/>
</dbReference>
<dbReference type="GeneTree" id="ENSGT00950000183200"/>
<keyword evidence="8" id="KW-0943">RNA-mediated gene silencing</keyword>
<dbReference type="OMA" id="NTRRYMM"/>
<dbReference type="STRING" id="9531.ENSCATP00000042931"/>
<evidence type="ECO:0000256" key="10">
    <source>
        <dbReference type="ARBA" id="ARBA00038291"/>
    </source>
</evidence>
<dbReference type="Gene3D" id="2.170.260.10">
    <property type="entry name" value="paz domain"/>
    <property type="match status" value="1"/>
</dbReference>
<dbReference type="GO" id="GO:0030154">
    <property type="term" value="P:cell differentiation"/>
    <property type="evidence" value="ECO:0007669"/>
    <property type="project" value="UniProtKB-KW"/>
</dbReference>
<dbReference type="Gene3D" id="3.40.50.2300">
    <property type="match status" value="1"/>
</dbReference>
<protein>
    <submittedName>
        <fullName evidence="14">Piwi like RNA-mediated silencing 3</fullName>
    </submittedName>
</protein>
<dbReference type="InterPro" id="IPR003100">
    <property type="entry name" value="PAZ_dom"/>
</dbReference>
<dbReference type="Pfam" id="PF02170">
    <property type="entry name" value="PAZ"/>
    <property type="match status" value="1"/>
</dbReference>
<evidence type="ECO:0000313" key="15">
    <source>
        <dbReference type="Proteomes" id="UP000233060"/>
    </source>
</evidence>
<comment type="subcellular location">
    <subcellularLocation>
        <location evidence="1">Cytoplasm</location>
    </subcellularLocation>
</comment>
<keyword evidence="15" id="KW-1185">Reference proteome</keyword>
<feature type="domain" description="PAZ" evidence="12">
    <location>
        <begin position="290"/>
        <end position="403"/>
    </location>
</feature>
<dbReference type="PROSITE" id="PS50821">
    <property type="entry name" value="PAZ"/>
    <property type="match status" value="1"/>
</dbReference>
<dbReference type="CDD" id="cd02845">
    <property type="entry name" value="PAZ_piwi_like"/>
    <property type="match status" value="1"/>
</dbReference>
<dbReference type="InterPro" id="IPR036085">
    <property type="entry name" value="PAZ_dom_sf"/>
</dbReference>
<keyword evidence="6" id="KW-0744">Spermatogenesis</keyword>
<dbReference type="PROSITE" id="PS50822">
    <property type="entry name" value="PIWI"/>
    <property type="match status" value="1"/>
</dbReference>
<feature type="compositionally biased region" description="Basic residues" evidence="11">
    <location>
        <begin position="1"/>
        <end position="15"/>
    </location>
</feature>
<evidence type="ECO:0000256" key="11">
    <source>
        <dbReference type="SAM" id="MobiDB-lite"/>
    </source>
</evidence>
<gene>
    <name evidence="14" type="primary">PIWIL3</name>
</gene>
<evidence type="ECO:0000313" key="14">
    <source>
        <dbReference type="Ensembl" id="ENSCATP00000042931.1"/>
    </source>
</evidence>
<dbReference type="Pfam" id="PF02171">
    <property type="entry name" value="Piwi"/>
    <property type="match status" value="1"/>
</dbReference>
<dbReference type="Ensembl" id="ENSCATT00000067367.1">
    <property type="protein sequence ID" value="ENSCATP00000042931.1"/>
    <property type="gene ID" value="ENSCATG00000044030.1"/>
</dbReference>
<evidence type="ECO:0000259" key="13">
    <source>
        <dbReference type="PROSITE" id="PS50822"/>
    </source>
</evidence>
<keyword evidence="5" id="KW-0810">Translation regulation</keyword>
<dbReference type="CDD" id="cd04658">
    <property type="entry name" value="Piwi_piwi-like_Euk"/>
    <property type="match status" value="1"/>
</dbReference>
<dbReference type="InterPro" id="IPR012337">
    <property type="entry name" value="RNaseH-like_sf"/>
</dbReference>
<dbReference type="GO" id="GO:0051321">
    <property type="term" value="P:meiotic cell cycle"/>
    <property type="evidence" value="ECO:0007669"/>
    <property type="project" value="UniProtKB-KW"/>
</dbReference>
<organism evidence="14 15">
    <name type="scientific">Cercocebus atys</name>
    <name type="common">Sooty mangabey</name>
    <name type="synonym">Cercocebus torquatus atys</name>
    <dbReference type="NCBI Taxonomy" id="9531"/>
    <lineage>
        <taxon>Eukaryota</taxon>
        <taxon>Metazoa</taxon>
        <taxon>Chordata</taxon>
        <taxon>Craniata</taxon>
        <taxon>Vertebrata</taxon>
        <taxon>Euteleostomi</taxon>
        <taxon>Mammalia</taxon>
        <taxon>Eutheria</taxon>
        <taxon>Euarchontoglires</taxon>
        <taxon>Primates</taxon>
        <taxon>Haplorrhini</taxon>
        <taxon>Catarrhini</taxon>
        <taxon>Cercopithecidae</taxon>
        <taxon>Cercopithecinae</taxon>
        <taxon>Cercocebus</taxon>
    </lineage>
</organism>
<dbReference type="InterPro" id="IPR003165">
    <property type="entry name" value="Piwi"/>
</dbReference>
<evidence type="ECO:0000256" key="1">
    <source>
        <dbReference type="ARBA" id="ARBA00004496"/>
    </source>
</evidence>
<reference evidence="14" key="1">
    <citation type="submission" date="2025-08" db="UniProtKB">
        <authorList>
            <consortium name="Ensembl"/>
        </authorList>
    </citation>
    <scope>IDENTIFICATION</scope>
</reference>
<evidence type="ECO:0000259" key="12">
    <source>
        <dbReference type="PROSITE" id="PS50821"/>
    </source>
</evidence>
<dbReference type="Gene3D" id="3.30.420.10">
    <property type="entry name" value="Ribonuclease H-like superfamily/Ribonuclease H"/>
    <property type="match status" value="1"/>
</dbReference>
<keyword evidence="7" id="KW-0694">RNA-binding</keyword>
<dbReference type="InterPro" id="IPR014811">
    <property type="entry name" value="ArgoL1"/>
</dbReference>